<feature type="non-terminal residue" evidence="23">
    <location>
        <position position="1"/>
    </location>
</feature>
<dbReference type="Pfam" id="PF16179">
    <property type="entry name" value="RHD_dimer"/>
    <property type="match status" value="1"/>
</dbReference>
<dbReference type="EMBL" id="BEZZ01000174">
    <property type="protein sequence ID" value="GCC27680.1"/>
    <property type="molecule type" value="Genomic_DNA"/>
</dbReference>
<feature type="compositionally biased region" description="Low complexity" evidence="21">
    <location>
        <begin position="767"/>
        <end position="780"/>
    </location>
</feature>
<evidence type="ECO:0000256" key="3">
    <source>
        <dbReference type="ARBA" id="ARBA00004496"/>
    </source>
</evidence>
<dbReference type="GO" id="GO:0005667">
    <property type="term" value="C:transcription regulator complex"/>
    <property type="evidence" value="ECO:0007669"/>
    <property type="project" value="TreeGrafter"/>
</dbReference>
<keyword evidence="6" id="KW-1017">Isopeptide bond</keyword>
<feature type="region of interest" description="Disordered" evidence="21">
    <location>
        <begin position="986"/>
        <end position="1006"/>
    </location>
</feature>
<dbReference type="Gene3D" id="2.60.40.340">
    <property type="entry name" value="Rel homology domain (RHD), DNA-binding domain"/>
    <property type="match status" value="1"/>
</dbReference>
<comment type="subcellular location">
    <subcellularLocation>
        <location evidence="2">Chromosome</location>
    </subcellularLocation>
    <subcellularLocation>
        <location evidence="3">Cytoplasm</location>
    </subcellularLocation>
    <subcellularLocation>
        <location evidence="1">Nucleus</location>
    </subcellularLocation>
</comment>
<feature type="compositionally biased region" description="Low complexity" evidence="21">
    <location>
        <begin position="194"/>
        <end position="205"/>
    </location>
</feature>
<organism evidence="23 24">
    <name type="scientific">Chiloscyllium punctatum</name>
    <name type="common">Brownbanded bambooshark</name>
    <name type="synonym">Hemiscyllium punctatum</name>
    <dbReference type="NCBI Taxonomy" id="137246"/>
    <lineage>
        <taxon>Eukaryota</taxon>
        <taxon>Metazoa</taxon>
        <taxon>Chordata</taxon>
        <taxon>Craniata</taxon>
        <taxon>Vertebrata</taxon>
        <taxon>Chondrichthyes</taxon>
        <taxon>Elasmobranchii</taxon>
        <taxon>Galeomorphii</taxon>
        <taxon>Galeoidea</taxon>
        <taxon>Orectolobiformes</taxon>
        <taxon>Hemiscylliidae</taxon>
        <taxon>Chiloscyllium</taxon>
    </lineage>
</organism>
<feature type="region of interest" description="Disordered" evidence="21">
    <location>
        <begin position="145"/>
        <end position="234"/>
    </location>
</feature>
<dbReference type="GO" id="GO:0033173">
    <property type="term" value="P:calcineurin-NFAT signaling cascade"/>
    <property type="evidence" value="ECO:0007669"/>
    <property type="project" value="TreeGrafter"/>
</dbReference>
<evidence type="ECO:0000313" key="23">
    <source>
        <dbReference type="EMBL" id="GCC27680.1"/>
    </source>
</evidence>
<dbReference type="OrthoDB" id="5346094at2759"/>
<proteinExistence type="predicted"/>
<evidence type="ECO:0000256" key="14">
    <source>
        <dbReference type="ARBA" id="ARBA00023159"/>
    </source>
</evidence>
<evidence type="ECO:0000259" key="22">
    <source>
        <dbReference type="PROSITE" id="PS50254"/>
    </source>
</evidence>
<dbReference type="CDD" id="cd07882">
    <property type="entry name" value="RHD-n_TonEBP"/>
    <property type="match status" value="1"/>
</dbReference>
<reference evidence="23 24" key="1">
    <citation type="journal article" date="2018" name="Nat. Ecol. Evol.">
        <title>Shark genomes provide insights into elasmobranch evolution and the origin of vertebrates.</title>
        <authorList>
            <person name="Hara Y"/>
            <person name="Yamaguchi K"/>
            <person name="Onimaru K"/>
            <person name="Kadota M"/>
            <person name="Koyanagi M"/>
            <person name="Keeley SD"/>
            <person name="Tatsumi K"/>
            <person name="Tanaka K"/>
            <person name="Motone F"/>
            <person name="Kageyama Y"/>
            <person name="Nozu R"/>
            <person name="Adachi N"/>
            <person name="Nishimura O"/>
            <person name="Nakagawa R"/>
            <person name="Tanegashima C"/>
            <person name="Kiyatake I"/>
            <person name="Matsumoto R"/>
            <person name="Murakumo K"/>
            <person name="Nishida K"/>
            <person name="Terakita A"/>
            <person name="Kuratani S"/>
            <person name="Sato K"/>
            <person name="Hyodo S Kuraku.S."/>
        </authorList>
    </citation>
    <scope>NUCLEOTIDE SEQUENCE [LARGE SCALE GENOMIC DNA]</scope>
</reference>
<evidence type="ECO:0000256" key="9">
    <source>
        <dbReference type="ARBA" id="ARBA00022765"/>
    </source>
</evidence>
<feature type="region of interest" description="Disordered" evidence="21">
    <location>
        <begin position="1353"/>
        <end position="1399"/>
    </location>
</feature>
<evidence type="ECO:0000256" key="2">
    <source>
        <dbReference type="ARBA" id="ARBA00004286"/>
    </source>
</evidence>
<dbReference type="PANTHER" id="PTHR12533:SF10">
    <property type="entry name" value="NUCLEAR FACTOR OF ACTIVATED T-CELLS 5"/>
    <property type="match status" value="1"/>
</dbReference>
<evidence type="ECO:0000256" key="12">
    <source>
        <dbReference type="ARBA" id="ARBA00023015"/>
    </source>
</evidence>
<feature type="compositionally biased region" description="Polar residues" evidence="21">
    <location>
        <begin position="261"/>
        <end position="275"/>
    </location>
</feature>
<feature type="compositionally biased region" description="Polar residues" evidence="21">
    <location>
        <begin position="92"/>
        <end position="126"/>
    </location>
</feature>
<dbReference type="InterPro" id="IPR037059">
    <property type="entry name" value="RHD_DNA_bind_dom_sf"/>
</dbReference>
<feature type="domain" description="RHD" evidence="22">
    <location>
        <begin position="278"/>
        <end position="449"/>
    </location>
</feature>
<evidence type="ECO:0000256" key="5">
    <source>
        <dbReference type="ARBA" id="ARBA00022490"/>
    </source>
</evidence>
<dbReference type="InterPro" id="IPR008967">
    <property type="entry name" value="p53-like_TF_DNA-bd_sf"/>
</dbReference>
<evidence type="ECO:0000256" key="6">
    <source>
        <dbReference type="ARBA" id="ARBA00022499"/>
    </source>
</evidence>
<feature type="compositionally biased region" description="Low complexity" evidence="21">
    <location>
        <begin position="78"/>
        <end position="91"/>
    </location>
</feature>
<feature type="region of interest" description="Disordered" evidence="21">
    <location>
        <begin position="1166"/>
        <end position="1186"/>
    </location>
</feature>
<dbReference type="InterPro" id="IPR015646">
    <property type="entry name" value="NFAT5_RHD_DNA-bd"/>
</dbReference>
<comment type="function">
    <text evidence="17">Transcription factor involved, among others, in the transcriptional regulation of osmoprotective and inflammatory genes. Binds the DNA consensus sequence 5'-[ACT][AG]TGGAAA[CAT]A[TA][ATC][CA][ATG][GT][GAC][CG][CT]-3'. Mediates the transcriptional response to hypertonicity. Positively regulates the transcription of LCN2 and S100A4 genes; optimal transactivation of these genes requires the presence of DDX5/DDX17. Also involved in the DNA damage response by preventing formation of R-loops; R-loops are composed of a DNA:RNA hybrid and the associated non-template single-stranded DNA.</text>
</comment>
<evidence type="ECO:0000256" key="21">
    <source>
        <dbReference type="SAM" id="MobiDB-lite"/>
    </source>
</evidence>
<keyword evidence="8" id="KW-0227">DNA damage</keyword>
<accession>A0A401SBD6</accession>
<dbReference type="PROSITE" id="PS50254">
    <property type="entry name" value="REL_2"/>
    <property type="match status" value="1"/>
</dbReference>
<dbReference type="FunFam" id="2.60.40.340:FF:000002">
    <property type="entry name" value="Nuclear factor of activated T-cells 5, tonicity-responsive"/>
    <property type="match status" value="1"/>
</dbReference>
<dbReference type="Gene3D" id="2.60.40.10">
    <property type="entry name" value="Immunoglobulins"/>
    <property type="match status" value="1"/>
</dbReference>
<keyword evidence="24" id="KW-1185">Reference proteome</keyword>
<evidence type="ECO:0000256" key="16">
    <source>
        <dbReference type="ARBA" id="ARBA00023242"/>
    </source>
</evidence>
<dbReference type="GO" id="GO:0005694">
    <property type="term" value="C:chromosome"/>
    <property type="evidence" value="ECO:0007669"/>
    <property type="project" value="UniProtKB-SubCell"/>
</dbReference>
<feature type="compositionally biased region" description="Polar residues" evidence="21">
    <location>
        <begin position="1364"/>
        <end position="1394"/>
    </location>
</feature>
<name>A0A401SBD6_CHIPU</name>
<evidence type="ECO:0000256" key="10">
    <source>
        <dbReference type="ARBA" id="ARBA00022843"/>
    </source>
</evidence>
<evidence type="ECO:0000256" key="19">
    <source>
        <dbReference type="ARBA" id="ARBA00072227"/>
    </source>
</evidence>
<keyword evidence="9" id="KW-0013">ADP-ribosylation</keyword>
<dbReference type="GO" id="GO:0045944">
    <property type="term" value="P:positive regulation of transcription by RNA polymerase II"/>
    <property type="evidence" value="ECO:0007669"/>
    <property type="project" value="UniProtKB-ARBA"/>
</dbReference>
<keyword evidence="10" id="KW-0832">Ubl conjugation</keyword>
<evidence type="ECO:0000256" key="11">
    <source>
        <dbReference type="ARBA" id="ARBA00022990"/>
    </source>
</evidence>
<evidence type="ECO:0000256" key="7">
    <source>
        <dbReference type="ARBA" id="ARBA00022553"/>
    </source>
</evidence>
<dbReference type="FunFam" id="2.60.40.10:FF:000174">
    <property type="entry name" value="Nuclear factor of activated T-cells 5, tonicity-responsive"/>
    <property type="match status" value="1"/>
</dbReference>
<feature type="compositionally biased region" description="Polar residues" evidence="21">
    <location>
        <begin position="63"/>
        <end position="72"/>
    </location>
</feature>
<feature type="compositionally biased region" description="Low complexity" evidence="21">
    <location>
        <begin position="1353"/>
        <end position="1363"/>
    </location>
</feature>
<dbReference type="InterPro" id="IPR008366">
    <property type="entry name" value="NFAT"/>
</dbReference>
<keyword evidence="15" id="KW-0804">Transcription</keyword>
<evidence type="ECO:0000313" key="24">
    <source>
        <dbReference type="Proteomes" id="UP000287033"/>
    </source>
</evidence>
<dbReference type="GO" id="GO:0005634">
    <property type="term" value="C:nucleus"/>
    <property type="evidence" value="ECO:0007669"/>
    <property type="project" value="UniProtKB-SubCell"/>
</dbReference>
<dbReference type="Proteomes" id="UP000287033">
    <property type="component" value="Unassembled WGS sequence"/>
</dbReference>
<feature type="region of interest" description="Disordered" evidence="21">
    <location>
        <begin position="63"/>
        <end position="131"/>
    </location>
</feature>
<dbReference type="GO" id="GO:0006974">
    <property type="term" value="P:DNA damage response"/>
    <property type="evidence" value="ECO:0007669"/>
    <property type="project" value="UniProtKB-KW"/>
</dbReference>
<dbReference type="SUPFAM" id="SSF49417">
    <property type="entry name" value="p53-like transcription factors"/>
    <property type="match status" value="1"/>
</dbReference>
<feature type="compositionally biased region" description="Polar residues" evidence="21">
    <location>
        <begin position="1177"/>
        <end position="1186"/>
    </location>
</feature>
<keyword evidence="5" id="KW-0963">Cytoplasm</keyword>
<evidence type="ECO:0000256" key="4">
    <source>
        <dbReference type="ARBA" id="ARBA00022454"/>
    </source>
</evidence>
<dbReference type="PRINTS" id="PR01789">
    <property type="entry name" value="NUCFACTORATC"/>
</dbReference>
<keyword evidence="16" id="KW-0539">Nucleus</keyword>
<evidence type="ECO:0000256" key="17">
    <source>
        <dbReference type="ARBA" id="ARBA00055141"/>
    </source>
</evidence>
<gene>
    <name evidence="23" type="ORF">chiPu_0006106</name>
</gene>
<dbReference type="PANTHER" id="PTHR12533">
    <property type="entry name" value="NFAT"/>
    <property type="match status" value="1"/>
</dbReference>
<dbReference type="SMART" id="SM00429">
    <property type="entry name" value="IPT"/>
    <property type="match status" value="1"/>
</dbReference>
<evidence type="ECO:0000256" key="8">
    <source>
        <dbReference type="ARBA" id="ARBA00022763"/>
    </source>
</evidence>
<evidence type="ECO:0000256" key="13">
    <source>
        <dbReference type="ARBA" id="ARBA00023125"/>
    </source>
</evidence>
<sequence length="1584" mass="172770">SRSRRLEPTIKTSGEWKPHAVMPSDFISLLSADLDLNSPKSLYSKESVYDLLPKELQLPTSEISIASMSQKSGGEATSPPSAAVAPDVSSSGGQSSTFTPSSNPSMHSTSVTDNTSMQVDSCTPEQGVSGHGVSELLSYENQLSNAPQLQSMPKRRTVLNISPPPEDLLDDSRMSCQDDGGDSEQSSNIWMEESGSNFSIMSSSSYNDNTTVPRKSRKRSPKQRPGFVRVDDEGSNMDVFDADSAKGPHYVLSQLISEGKNNARGSNGITEPQKTSLKKGPALTGHYPGKSEGKELKVLVQPETQHRARYLTEGSRGSVKDRTQQGFPTIKLEGYNEPVTLQIFVGNDSGRVKPHGFYQACRVTGRNTTPCKEVDIEGTTVIEVSLDPGNNMTLAVDCVGILKLRNADVEARIGVAGSKKKSTRARLVFRVNILRADGSTLTLQTPSSSILCTQPAGAPEILKKSLHTCTVKGGDELFLIGKNFLKGTKVIFQESNSEENNPWKAEAEIDMELFHQNHLIVKVPPYHNPHITSPVSVGIYVVTNAGRSHEMQPFTFTPDPVSSSDVSVKKEIPVLPCSFEETVKASGMKVPGCSLEEADLPTTLLSPILPSVVIKKEATTPMDVVSNQTPSAAFEVQEVGAGQPPLEISSNVQASAPFSVSVSVSHQGGDTEQCQQIQPSMFPNTDTLTTVQKQDISQPCAFPASKCSSQLQNNEGLLQQTTQFHNAHILLDSREVQTREILQADAAKISLSQIPESARQQKHQHQKQQQSTTQAQAQALQEHSPNLFQPSDNVSQLQNALHSMQQRNFQTNANSGRSDNVSLVHQALEASQQQLTSVLFTGSSTSETMQQPVEQVQDQINADLFHQVNSMQSSLTQGLFSNSDNTSLPRSDNVLSAPENSLSNQQVLETSTDILMEMQQNICPGSGQLQSDMYQSSKVMSAQGSLNGALQQGDIFQQSTHAVSSLQSSDENQHQISHSGIFSPATTVAGKENKGNPQQATSSPSVFQCSNSMVTVEETSVQSNQRQTNMFESIVQMQQSGDSQPQVTLFSNTDGMMHVKSGGSSQQSGIFQQGGEMLSMQPGNFLQQSHPSSELFHAQNSLNQVQSTSHSQESQSGLYHCSSTMLQHQNNAASQDQVQSTLFHPQNSMAVLQGSSIGQDQQQSTLFLSPNSLPPLQDSNMSQDKQPVNFYSPQNSIQALQSSGDPEQQSVNVFQTQTLMSQIQSTMIPQEQQHQQQSLFQHQVTMSSPQANTSPQNQQASMFQTQHSIATLHNNTSPQDQPQNVLFNSQNTISPINSSMTSQEQQQNVLFNSRSTVHSQSTVPPMNTNLASQEQQNQNLFHTQPNMVAVNQEQQSSMQFQNQTTVSTLQNSGTRQADEQQPSVFHSQPQMQLVQSSGDSQSQQVTLFISQTSMSALQNDINQQEMQQSTIFNPQSNLSVLQTTTSLPSQQQSTLFHPQGTMNQLQSTPAPAQQPTGLYLFGIQNDCGQLMNITNVSQPCPTGPSTLSDQLLAMSQPGQAQTEGQAVSTLLPQQMTDTRQLTKEATSADLLIHRVLYNASLRRYEEISNFVKLECYCMKGKQTT</sequence>
<dbReference type="STRING" id="137246.A0A401SBD6"/>
<keyword evidence="14" id="KW-0010">Activator</keyword>
<dbReference type="GO" id="GO:0010467">
    <property type="term" value="P:gene expression"/>
    <property type="evidence" value="ECO:0007669"/>
    <property type="project" value="UniProtKB-ARBA"/>
</dbReference>
<dbReference type="InterPro" id="IPR011539">
    <property type="entry name" value="RHD_DNA_bind_dom"/>
</dbReference>
<evidence type="ECO:0000256" key="1">
    <source>
        <dbReference type="ARBA" id="ARBA00004123"/>
    </source>
</evidence>
<feature type="region of interest" description="Disordered" evidence="21">
    <location>
        <begin position="261"/>
        <end position="290"/>
    </location>
</feature>
<keyword evidence="4" id="KW-0158">Chromosome</keyword>
<keyword evidence="12" id="KW-0805">Transcription regulation</keyword>
<dbReference type="InterPro" id="IPR002909">
    <property type="entry name" value="IPT_dom"/>
</dbReference>
<keyword evidence="13" id="KW-0238">DNA-binding</keyword>
<dbReference type="InterPro" id="IPR013783">
    <property type="entry name" value="Ig-like_fold"/>
</dbReference>
<protein>
    <recommendedName>
        <fullName evidence="19">Nuclear factor of activated T-cells 5</fullName>
    </recommendedName>
    <alternativeName>
        <fullName evidence="20">T-cell transcription factor NFAT5</fullName>
    </alternativeName>
</protein>
<evidence type="ECO:0000256" key="15">
    <source>
        <dbReference type="ARBA" id="ARBA00023163"/>
    </source>
</evidence>
<dbReference type="Pfam" id="PF00554">
    <property type="entry name" value="RHD_DNA_bind"/>
    <property type="match status" value="1"/>
</dbReference>
<comment type="caution">
    <text evidence="23">The sequence shown here is derived from an EMBL/GenBank/DDBJ whole genome shotgun (WGS) entry which is preliminary data.</text>
</comment>
<dbReference type="InterPro" id="IPR032397">
    <property type="entry name" value="RHD_dimer"/>
</dbReference>
<keyword evidence="7" id="KW-0597">Phosphoprotein</keyword>
<evidence type="ECO:0000256" key="20">
    <source>
        <dbReference type="ARBA" id="ARBA00080722"/>
    </source>
</evidence>
<dbReference type="SUPFAM" id="SSF81296">
    <property type="entry name" value="E set domains"/>
    <property type="match status" value="1"/>
</dbReference>
<comment type="subunit">
    <text evidence="18">Homodimer when bound to DNA, completely encircles its DNA target. Interacts with CIDEC; this interaction is direct and retains NFAT5 in the cytoplasm. Does not bind with Fos and Jun transcription factors. Interacts with DDX5 and DDX17; this interaction leads to DDX5/DDX17 recruitment to LNC2 and S100A4 promoters and NFAT5-mediated DDX5/DDX17-enhanced transactivation.</text>
</comment>
<evidence type="ECO:0000256" key="18">
    <source>
        <dbReference type="ARBA" id="ARBA00065799"/>
    </source>
</evidence>
<dbReference type="OMA" id="DCGQLMN"/>
<dbReference type="InterPro" id="IPR014756">
    <property type="entry name" value="Ig_E-set"/>
</dbReference>
<keyword evidence="11" id="KW-0007">Acetylation</keyword>
<dbReference type="GO" id="GO:0000978">
    <property type="term" value="F:RNA polymerase II cis-regulatory region sequence-specific DNA binding"/>
    <property type="evidence" value="ECO:0007669"/>
    <property type="project" value="InterPro"/>
</dbReference>
<feature type="region of interest" description="Disordered" evidence="21">
    <location>
        <begin position="755"/>
        <end position="780"/>
    </location>
</feature>
<dbReference type="GO" id="GO:0005737">
    <property type="term" value="C:cytoplasm"/>
    <property type="evidence" value="ECO:0007669"/>
    <property type="project" value="UniProtKB-SubCell"/>
</dbReference>
<feature type="compositionally biased region" description="Polar residues" evidence="21">
    <location>
        <begin position="995"/>
        <end position="1006"/>
    </location>
</feature>
<dbReference type="GO" id="GO:1902531">
    <property type="term" value="P:regulation of intracellular signal transduction"/>
    <property type="evidence" value="ECO:0007669"/>
    <property type="project" value="UniProtKB-ARBA"/>
</dbReference>
<dbReference type="GO" id="GO:0000981">
    <property type="term" value="F:DNA-binding transcription factor activity, RNA polymerase II-specific"/>
    <property type="evidence" value="ECO:0007669"/>
    <property type="project" value="TreeGrafter"/>
</dbReference>